<dbReference type="Proteomes" id="UP000240571">
    <property type="component" value="Unassembled WGS sequence"/>
</dbReference>
<dbReference type="InterPro" id="IPR010546">
    <property type="entry name" value="DUF1120"/>
</dbReference>
<protein>
    <submittedName>
        <fullName evidence="3">DUF1120 domain-containing protein</fullName>
    </submittedName>
</protein>
<reference evidence="3 5" key="2">
    <citation type="submission" date="2018-03" db="EMBL/GenBank/DDBJ databases">
        <title>Diversity of bacteria associated with corn roots inoculated with woodland soils in Canada, and Description of Pseudomonas aylmerense sp. nov.</title>
        <authorList>
            <person name="Tambong J.T."/>
            <person name="Xu R."/>
            <person name="Tchagang C."/>
        </authorList>
    </citation>
    <scope>NUCLEOTIDE SEQUENCE [LARGE SCALE GENOMIC DNA]</scope>
    <source>
        <strain evidence="3 5">S1E44</strain>
    </source>
</reference>
<organism evidence="3 5">
    <name type="scientific">Pseudomonas aylmerensis</name>
    <dbReference type="NCBI Taxonomy" id="1869229"/>
    <lineage>
        <taxon>Bacteria</taxon>
        <taxon>Pseudomonadati</taxon>
        <taxon>Pseudomonadota</taxon>
        <taxon>Gammaproteobacteria</taxon>
        <taxon>Pseudomonadales</taxon>
        <taxon>Pseudomonadaceae</taxon>
        <taxon>Pseudomonas</taxon>
    </lineage>
</organism>
<dbReference type="AlphaFoldDB" id="A0A2T4GBZ5"/>
<accession>A0A2T4GBZ5</accession>
<evidence type="ECO:0000313" key="5">
    <source>
        <dbReference type="Proteomes" id="UP000240571"/>
    </source>
</evidence>
<dbReference type="OrthoDB" id="6602106at2"/>
<proteinExistence type="predicted"/>
<name>A0A2T4GBZ5_9PSED</name>
<dbReference type="EMBL" id="MAUE01000032">
    <property type="protein sequence ID" value="OCW23518.1"/>
    <property type="molecule type" value="Genomic_DNA"/>
</dbReference>
<dbReference type="Proteomes" id="UP000095081">
    <property type="component" value="Unassembled WGS sequence"/>
</dbReference>
<dbReference type="EMBL" id="PYWW01000001">
    <property type="protein sequence ID" value="PTC33225.1"/>
    <property type="molecule type" value="Genomic_DNA"/>
</dbReference>
<keyword evidence="1" id="KW-0732">Signal</keyword>
<dbReference type="RefSeq" id="WP_065907000.1">
    <property type="nucleotide sequence ID" value="NZ_MAUE01000032.1"/>
</dbReference>
<comment type="caution">
    <text evidence="3">The sequence shown here is derived from an EMBL/GenBank/DDBJ whole genome shotgun (WGS) entry which is preliminary data.</text>
</comment>
<evidence type="ECO:0000256" key="1">
    <source>
        <dbReference type="SAM" id="SignalP"/>
    </source>
</evidence>
<dbReference type="Pfam" id="PF06551">
    <property type="entry name" value="DUF1120"/>
    <property type="match status" value="1"/>
</dbReference>
<evidence type="ECO:0000313" key="2">
    <source>
        <dbReference type="EMBL" id="OCW23518.1"/>
    </source>
</evidence>
<reference evidence="2 4" key="1">
    <citation type="submission" date="2016-06" db="EMBL/GenBank/DDBJ databases">
        <title>Draft genome sequence of Pseudomonas sp. S1E40, a novel strain antagonistic activity to fungal plant pathogen.</title>
        <authorList>
            <person name="Tambong J.T."/>
            <person name="Tchagang C."/>
            <person name="Xu R."/>
        </authorList>
    </citation>
    <scope>NUCLEOTIDE SEQUENCE [LARGE SCALE GENOMIC DNA]</scope>
    <source>
        <strain evidence="2 4">S1E40</strain>
    </source>
</reference>
<evidence type="ECO:0000313" key="4">
    <source>
        <dbReference type="Proteomes" id="UP000095081"/>
    </source>
</evidence>
<gene>
    <name evidence="2" type="ORF">BBG20_21825</name>
    <name evidence="3" type="ORF">C9382_00230</name>
</gene>
<feature type="chain" id="PRO_5015661323" evidence="1">
    <location>
        <begin position="23"/>
        <end position="206"/>
    </location>
</feature>
<evidence type="ECO:0000313" key="3">
    <source>
        <dbReference type="EMBL" id="PTC33225.1"/>
    </source>
</evidence>
<feature type="signal peptide" evidence="1">
    <location>
        <begin position="1"/>
        <end position="22"/>
    </location>
</feature>
<sequence>MHVPPAIPLAVLLLAASPWALAASSTDLAVKGTITPSACAPLISGGGTIDFGKMAAKDLEAEQYTSLPHQTMQLSVRCEAPTFFTLSTIDNRAGSSANHANWHGLGMTSDGEKVGGAAFHLYAPVADGVAARAITSVDGGVTWLPTSMLTHTMLTAIARGNQLVPIAVQDFDAEIRLYTHIAPANGLTLTDEVPVDGHATVQVNYL</sequence>
<keyword evidence="4" id="KW-1185">Reference proteome</keyword>